<dbReference type="PRINTS" id="PR00069">
    <property type="entry name" value="ALDKETRDTASE"/>
</dbReference>
<reference evidence="3 4" key="1">
    <citation type="submission" date="2017-05" db="EMBL/GenBank/DDBJ databases">
        <title>Draft genome sequence of Elsinoe australis.</title>
        <authorList>
            <person name="Cheng Q."/>
        </authorList>
    </citation>
    <scope>NUCLEOTIDE SEQUENCE [LARGE SCALE GENOMIC DNA]</scope>
    <source>
        <strain evidence="3 4">NL1</strain>
    </source>
</reference>
<dbReference type="STRING" id="40998.A0A2P8A5R9"/>
<protein>
    <submittedName>
        <fullName evidence="3">D-arabinose 1-dehydrogenase</fullName>
    </submittedName>
</protein>
<name>A0A2P8A5R9_9PEZI</name>
<dbReference type="EMBL" id="NHZQ01000066">
    <property type="protein sequence ID" value="PSK55800.1"/>
    <property type="molecule type" value="Genomic_DNA"/>
</dbReference>
<feature type="domain" description="NADP-dependent oxidoreductase" evidence="2">
    <location>
        <begin position="20"/>
        <end position="305"/>
    </location>
</feature>
<keyword evidence="1" id="KW-0560">Oxidoreductase</keyword>
<evidence type="ECO:0000313" key="3">
    <source>
        <dbReference type="EMBL" id="PSK55800.1"/>
    </source>
</evidence>
<comment type="caution">
    <text evidence="3">The sequence shown here is derived from an EMBL/GenBank/DDBJ whole genome shotgun (WGS) entry which is preliminary data.</text>
</comment>
<evidence type="ECO:0000259" key="2">
    <source>
        <dbReference type="Pfam" id="PF00248"/>
    </source>
</evidence>
<accession>A0A2P8A5R9</accession>
<dbReference type="Gene3D" id="3.20.20.100">
    <property type="entry name" value="NADP-dependent oxidoreductase domain"/>
    <property type="match status" value="1"/>
</dbReference>
<dbReference type="InterPro" id="IPR020471">
    <property type="entry name" value="AKR"/>
</dbReference>
<dbReference type="GO" id="GO:0070485">
    <property type="term" value="P:dehydro-D-arabinono-1,4-lactone biosynthetic process"/>
    <property type="evidence" value="ECO:0007669"/>
    <property type="project" value="TreeGrafter"/>
</dbReference>
<sequence>MASSEPPTTSPPPPLHLGPLIMGGAGFSYQLTTDPSSLPAASILSRAFSLGIRTIDTSPYYHPSEEILGAALSCPEITTTYSRSDYILMTKCGRLSSDKFDYSPSWIHASVTRSLSRFQTSYLDVVFCHDVEYVSVSEAVGAVGALFELKKAGKVRYAGISGYDLDVLVDVAVKVRETYGMPVDVVQSWAQLTLQNTRLEKEGLGRLRQAGVRAVCSSSPLACGLLRDGGVPVGALGDWHPAPEGLRGKAKEAAEMVHGRGQKLAAVALRFAIRRALGNSRDGVEVATITGIGSLRDLEENVETARQVLGDGIRPEVWREGKGVEYGNSVDRELEKKDELLFEQVRNVLSSWVDYDFSTKS</sequence>
<dbReference type="InterPro" id="IPR023210">
    <property type="entry name" value="NADP_OxRdtase_dom"/>
</dbReference>
<dbReference type="GO" id="GO:0045290">
    <property type="term" value="F:D-arabinose 1-dehydrogenase [NAD(P)+] activity"/>
    <property type="evidence" value="ECO:0007669"/>
    <property type="project" value="TreeGrafter"/>
</dbReference>
<dbReference type="SUPFAM" id="SSF51430">
    <property type="entry name" value="NAD(P)-linked oxidoreductase"/>
    <property type="match status" value="1"/>
</dbReference>
<organism evidence="3 4">
    <name type="scientific">Elsinoe australis</name>
    <dbReference type="NCBI Taxonomy" id="40998"/>
    <lineage>
        <taxon>Eukaryota</taxon>
        <taxon>Fungi</taxon>
        <taxon>Dikarya</taxon>
        <taxon>Ascomycota</taxon>
        <taxon>Pezizomycotina</taxon>
        <taxon>Dothideomycetes</taxon>
        <taxon>Dothideomycetidae</taxon>
        <taxon>Myriangiales</taxon>
        <taxon>Elsinoaceae</taxon>
        <taxon>Elsinoe</taxon>
    </lineage>
</organism>
<dbReference type="Pfam" id="PF00248">
    <property type="entry name" value="Aldo_ket_red"/>
    <property type="match status" value="1"/>
</dbReference>
<gene>
    <name evidence="3" type="ORF">B9Z65_4678</name>
</gene>
<dbReference type="AlphaFoldDB" id="A0A2P8A5R9"/>
<proteinExistence type="predicted"/>
<dbReference type="Proteomes" id="UP000243723">
    <property type="component" value="Unassembled WGS sequence"/>
</dbReference>
<dbReference type="PANTHER" id="PTHR42686:SF1">
    <property type="entry name" value="GH17980P-RELATED"/>
    <property type="match status" value="1"/>
</dbReference>
<evidence type="ECO:0000313" key="4">
    <source>
        <dbReference type="Proteomes" id="UP000243723"/>
    </source>
</evidence>
<dbReference type="GO" id="GO:0005829">
    <property type="term" value="C:cytosol"/>
    <property type="evidence" value="ECO:0007669"/>
    <property type="project" value="TreeGrafter"/>
</dbReference>
<dbReference type="InterPro" id="IPR036812">
    <property type="entry name" value="NAD(P)_OxRdtase_dom_sf"/>
</dbReference>
<evidence type="ECO:0000256" key="1">
    <source>
        <dbReference type="ARBA" id="ARBA00023002"/>
    </source>
</evidence>
<dbReference type="PANTHER" id="PTHR42686">
    <property type="entry name" value="GH17980P-RELATED"/>
    <property type="match status" value="1"/>
</dbReference>
<dbReference type="OrthoDB" id="5286008at2759"/>
<keyword evidence="4" id="KW-1185">Reference proteome</keyword>